<evidence type="ECO:0000313" key="1">
    <source>
        <dbReference type="EMBL" id="QQP52044.1"/>
    </source>
</evidence>
<proteinExistence type="predicted"/>
<dbReference type="AlphaFoldDB" id="A0A7T8KAE7"/>
<reference evidence="2" key="1">
    <citation type="submission" date="2021-01" db="EMBL/GenBank/DDBJ databases">
        <title>Caligus Genome Assembly.</title>
        <authorList>
            <person name="Gallardo-Escarate C."/>
        </authorList>
    </citation>
    <scope>NUCLEOTIDE SEQUENCE [LARGE SCALE GENOMIC DNA]</scope>
</reference>
<accession>A0A7T8KAE7</accession>
<feature type="non-terminal residue" evidence="1">
    <location>
        <position position="1"/>
    </location>
</feature>
<evidence type="ECO:0000313" key="2">
    <source>
        <dbReference type="Proteomes" id="UP000595437"/>
    </source>
</evidence>
<gene>
    <name evidence="1" type="ORF">FKW44_004045</name>
</gene>
<keyword evidence="2" id="KW-1185">Reference proteome</keyword>
<sequence>DYVDIFTGEQGCYANLGYNQKPSPLCRPLAEQRMCCNSLGSWFTNFFTSLDSAMNIHDLTEISLCKSTGPTSEAEPTATFGEPLERPNLLPSLTVEVLKSANMI</sequence>
<dbReference type="Proteomes" id="UP000595437">
    <property type="component" value="Chromosome 3"/>
</dbReference>
<name>A0A7T8KAE7_CALRO</name>
<feature type="non-terminal residue" evidence="1">
    <location>
        <position position="104"/>
    </location>
</feature>
<organism evidence="1 2">
    <name type="scientific">Caligus rogercresseyi</name>
    <name type="common">Sea louse</name>
    <dbReference type="NCBI Taxonomy" id="217165"/>
    <lineage>
        <taxon>Eukaryota</taxon>
        <taxon>Metazoa</taxon>
        <taxon>Ecdysozoa</taxon>
        <taxon>Arthropoda</taxon>
        <taxon>Crustacea</taxon>
        <taxon>Multicrustacea</taxon>
        <taxon>Hexanauplia</taxon>
        <taxon>Copepoda</taxon>
        <taxon>Siphonostomatoida</taxon>
        <taxon>Caligidae</taxon>
        <taxon>Caligus</taxon>
    </lineage>
</organism>
<dbReference type="EMBL" id="CP045892">
    <property type="protein sequence ID" value="QQP52044.1"/>
    <property type="molecule type" value="Genomic_DNA"/>
</dbReference>
<protein>
    <submittedName>
        <fullName evidence="1">Metalloendopeptidase</fullName>
    </submittedName>
</protein>